<dbReference type="Proteomes" id="UP000830375">
    <property type="component" value="Unassembled WGS sequence"/>
</dbReference>
<accession>A0ABQ8L257</accession>
<comment type="caution">
    <text evidence="2">The sequence shown here is derived from an EMBL/GenBank/DDBJ whole genome shotgun (WGS) entry which is preliminary data.</text>
</comment>
<proteinExistence type="predicted"/>
<evidence type="ECO:0000313" key="3">
    <source>
        <dbReference type="Proteomes" id="UP000830375"/>
    </source>
</evidence>
<reference evidence="2 3" key="1">
    <citation type="submission" date="2022-01" db="EMBL/GenBank/DDBJ databases">
        <title>A high-quality chromosome-level genome assembly of rohu carp, Labeo rohita.</title>
        <authorList>
            <person name="Arick M.A. II"/>
            <person name="Hsu C.-Y."/>
            <person name="Magbanua Z."/>
            <person name="Pechanova O."/>
            <person name="Grover C."/>
            <person name="Miller E."/>
            <person name="Thrash A."/>
            <person name="Ezzel L."/>
            <person name="Alam S."/>
            <person name="Benzie J."/>
            <person name="Hamilton M."/>
            <person name="Karsi A."/>
            <person name="Lawrence M.L."/>
            <person name="Peterson D.G."/>
        </authorList>
    </citation>
    <scope>NUCLEOTIDE SEQUENCE [LARGE SCALE GENOMIC DNA]</scope>
    <source>
        <strain evidence="3">BAU-BD-2019</strain>
        <tissue evidence="2">Blood</tissue>
    </source>
</reference>
<sequence>MEYIRCGCSAPINPVVFCLSPSVCETHQFEGSLQVNTKYQLVLSDTACSPEFIQELLPSVERTALLYHLSYLSLGSFPKLERLIRKRAMETQLLFGSSEAVLLKCVGTSDNLVKSLLPFLKVAVEKNKPQLALKFLDKAKEWIGEIIRDVKEIVQRYEKHNSDVAKSNSDIITEKEETEKKQQQQTCEMETLQKNIEDLDANLHNINKEIEDHEKKIEQKNVEIKKFINSITNTKNQQLMQMPAVKCKATPERTRVGHPEQADGQAAAENGQIPCVSHLDEVQICLSQIQQILVQLQKFWEKVGSLLDTLKQRTFAGEDWIDELTDLKEQFLESIDAAKEGWTQFGISCMKANKIFSDQSSQAYKFLEVSPSSLSKEQWEKEYESVKEKLEKIRLNTGWCQEVHWWAVIEFESKRLHAFVNVSDCTLPPFCN</sequence>
<name>A0ABQ8L257_LABRO</name>
<evidence type="ECO:0000256" key="1">
    <source>
        <dbReference type="SAM" id="Coils"/>
    </source>
</evidence>
<evidence type="ECO:0008006" key="4">
    <source>
        <dbReference type="Google" id="ProtNLM"/>
    </source>
</evidence>
<keyword evidence="3" id="KW-1185">Reference proteome</keyword>
<protein>
    <recommendedName>
        <fullName evidence="4">Restin-like protein</fullName>
    </recommendedName>
</protein>
<organism evidence="2 3">
    <name type="scientific">Labeo rohita</name>
    <name type="common">Indian major carp</name>
    <name type="synonym">Cyprinus rohita</name>
    <dbReference type="NCBI Taxonomy" id="84645"/>
    <lineage>
        <taxon>Eukaryota</taxon>
        <taxon>Metazoa</taxon>
        <taxon>Chordata</taxon>
        <taxon>Craniata</taxon>
        <taxon>Vertebrata</taxon>
        <taxon>Euteleostomi</taxon>
        <taxon>Actinopterygii</taxon>
        <taxon>Neopterygii</taxon>
        <taxon>Teleostei</taxon>
        <taxon>Ostariophysi</taxon>
        <taxon>Cypriniformes</taxon>
        <taxon>Cyprinidae</taxon>
        <taxon>Labeoninae</taxon>
        <taxon>Labeonini</taxon>
        <taxon>Labeo</taxon>
    </lineage>
</organism>
<evidence type="ECO:0000313" key="2">
    <source>
        <dbReference type="EMBL" id="KAI2644236.1"/>
    </source>
</evidence>
<gene>
    <name evidence="2" type="ORF">H4Q32_027859</name>
</gene>
<feature type="coiled-coil region" evidence="1">
    <location>
        <begin position="175"/>
        <end position="230"/>
    </location>
</feature>
<keyword evidence="1" id="KW-0175">Coiled coil</keyword>
<dbReference type="EMBL" id="JACTAM010002595">
    <property type="protein sequence ID" value="KAI2644236.1"/>
    <property type="molecule type" value="Genomic_DNA"/>
</dbReference>